<dbReference type="InterPro" id="IPR050053">
    <property type="entry name" value="ATPase_alpha/beta_chains"/>
</dbReference>
<dbReference type="FunFam" id="3.40.50.300:FF:000004">
    <property type="entry name" value="ATP synthase subunit beta"/>
    <property type="match status" value="1"/>
</dbReference>
<dbReference type="CDD" id="cd01133">
    <property type="entry name" value="F1-ATPase_beta_CD"/>
    <property type="match status" value="1"/>
</dbReference>
<dbReference type="InterPro" id="IPR003593">
    <property type="entry name" value="AAA+_ATPase"/>
</dbReference>
<reference evidence="14 15" key="1">
    <citation type="submission" date="2018-11" db="EMBL/GenBank/DDBJ databases">
        <title>Flavobacterium sp. nov., YIM 102701-2 draft genome.</title>
        <authorList>
            <person name="Li G."/>
            <person name="Jiang Y."/>
        </authorList>
    </citation>
    <scope>NUCLEOTIDE SEQUENCE [LARGE SCALE GENOMIC DNA]</scope>
    <source>
        <strain evidence="14 15">YIM 102701-2</strain>
    </source>
</reference>
<sequence length="503" mass="54164">MSKVTGKVAQVIGPVVDVVFDTTNAELPKIYDSLEITKVDGSKLVLEVQSHVGEDTVRTISMDSTDGLNRGHEVVALGTPIQMPIGKDVFGRLFNVIGDAIDGLGNLPKTGENGLPIHRPAPKFEDLSTSSEILYTGIKVVDLIAPYSKGGKIGLFGGAGVGKTVLIQELMNNIAKGHGGLSVFAGVGERTREGNDLLREMLESGIIKYGEDFMHSMENGGWDLTKVDKPGMRDSKATFVFGQMNEPPGARARVALSGLTIAEYFRDGAGDGQGKDVLFFVDNIFRFTQAGSEVSALLGRMPSAVGYQPTLATEMGAMQERITSTKTGSITSVQAVYVPADDLTDPAPATTFAHLDATTVLSRKIAELGIYPAVDPLDSTSRILSKEVLGAEHYDCAQRVKMILQKYKELQDIIAILGMEELSEADKLSVSRARRVQRFLSQPFHVAEQFTGIPGVLVDIKDTIKGFNMIMDGELDHLPEAAFNLKGSIEDTIKAGEKMLAEV</sequence>
<evidence type="ECO:0000256" key="11">
    <source>
        <dbReference type="ARBA" id="ARBA00023310"/>
    </source>
</evidence>
<dbReference type="Gene3D" id="3.40.50.300">
    <property type="entry name" value="P-loop containing nucleotide triphosphate hydrolases"/>
    <property type="match status" value="1"/>
</dbReference>
<dbReference type="Gene3D" id="2.40.10.170">
    <property type="match status" value="1"/>
</dbReference>
<comment type="similarity">
    <text evidence="2 12">Belongs to the ATPase alpha/beta chains family.</text>
</comment>
<dbReference type="InterPro" id="IPR004100">
    <property type="entry name" value="ATPase_F1/V1/A1_a/bsu_N"/>
</dbReference>
<evidence type="ECO:0000256" key="1">
    <source>
        <dbReference type="ARBA" id="ARBA00004170"/>
    </source>
</evidence>
<evidence type="ECO:0000256" key="4">
    <source>
        <dbReference type="ARBA" id="ARBA00022741"/>
    </source>
</evidence>
<comment type="caution">
    <text evidence="14">The sequence shown here is derived from an EMBL/GenBank/DDBJ whole genome shotgun (WGS) entry which is preliminary data.</text>
</comment>
<dbReference type="GO" id="GO:0016787">
    <property type="term" value="F:hydrolase activity"/>
    <property type="evidence" value="ECO:0007669"/>
    <property type="project" value="UniProtKB-KW"/>
</dbReference>
<evidence type="ECO:0000313" key="15">
    <source>
        <dbReference type="Proteomes" id="UP000275719"/>
    </source>
</evidence>
<dbReference type="NCBIfam" id="TIGR01039">
    <property type="entry name" value="atpD"/>
    <property type="match status" value="1"/>
</dbReference>
<keyword evidence="6 12" id="KW-0067">ATP-binding</keyword>
<dbReference type="InterPro" id="IPR024034">
    <property type="entry name" value="ATPase_F1/V1_b/a_C"/>
</dbReference>
<keyword evidence="14" id="KW-0378">Hydrolase</keyword>
<keyword evidence="12" id="KW-1003">Cell membrane</keyword>
<evidence type="ECO:0000256" key="7">
    <source>
        <dbReference type="ARBA" id="ARBA00022967"/>
    </source>
</evidence>
<accession>A0A3P3WAK4</accession>
<keyword evidence="11 12" id="KW-0066">ATP synthesis</keyword>
<dbReference type="CDD" id="cd18110">
    <property type="entry name" value="ATP-synt_F1_beta_C"/>
    <property type="match status" value="1"/>
</dbReference>
<feature type="domain" description="AAA+ ATPase" evidence="13">
    <location>
        <begin position="149"/>
        <end position="366"/>
    </location>
</feature>
<dbReference type="OrthoDB" id="9801639at2"/>
<keyword evidence="4 12" id="KW-0547">Nucleotide-binding</keyword>
<dbReference type="RefSeq" id="WP_125019470.1">
    <property type="nucleotide sequence ID" value="NZ_RQVQ01000024.1"/>
</dbReference>
<dbReference type="EMBL" id="RQVQ01000024">
    <property type="protein sequence ID" value="RRJ89663.1"/>
    <property type="molecule type" value="Genomic_DNA"/>
</dbReference>
<dbReference type="SMART" id="SM00382">
    <property type="entry name" value="AAA"/>
    <property type="match status" value="1"/>
</dbReference>
<dbReference type="Pfam" id="PF00006">
    <property type="entry name" value="ATP-synt_ab"/>
    <property type="match status" value="1"/>
</dbReference>
<dbReference type="Pfam" id="PF02874">
    <property type="entry name" value="ATP-synt_ab_N"/>
    <property type="match status" value="1"/>
</dbReference>
<dbReference type="Gene3D" id="1.10.1140.10">
    <property type="entry name" value="Bovine Mitochondrial F1-atpase, Atp Synthase Beta Chain, Chain D, domain 3"/>
    <property type="match status" value="1"/>
</dbReference>
<dbReference type="GO" id="GO:0005524">
    <property type="term" value="F:ATP binding"/>
    <property type="evidence" value="ECO:0007669"/>
    <property type="project" value="UniProtKB-UniRule"/>
</dbReference>
<dbReference type="InterPro" id="IPR055190">
    <property type="entry name" value="ATP-synt_VA_C"/>
</dbReference>
<dbReference type="HAMAP" id="MF_01347">
    <property type="entry name" value="ATP_synth_beta_bact"/>
    <property type="match status" value="1"/>
</dbReference>
<keyword evidence="5 12" id="KW-0375">Hydrogen ion transport</keyword>
<dbReference type="PANTHER" id="PTHR15184">
    <property type="entry name" value="ATP SYNTHASE"/>
    <property type="match status" value="1"/>
</dbReference>
<dbReference type="SUPFAM" id="SSF47917">
    <property type="entry name" value="C-terminal domain of alpha and beta subunits of F1 ATP synthase"/>
    <property type="match status" value="1"/>
</dbReference>
<dbReference type="Proteomes" id="UP000275719">
    <property type="component" value="Unassembled WGS sequence"/>
</dbReference>
<keyword evidence="10 12" id="KW-0139">CF(1)</keyword>
<proteinExistence type="inferred from homology"/>
<dbReference type="InterPro" id="IPR005722">
    <property type="entry name" value="ATP_synth_F1_bsu"/>
</dbReference>
<comment type="catalytic activity">
    <reaction evidence="12">
        <text>ATP + H2O + 4 H(+)(in) = ADP + phosphate + 5 H(+)(out)</text>
        <dbReference type="Rhea" id="RHEA:57720"/>
        <dbReference type="ChEBI" id="CHEBI:15377"/>
        <dbReference type="ChEBI" id="CHEBI:15378"/>
        <dbReference type="ChEBI" id="CHEBI:30616"/>
        <dbReference type="ChEBI" id="CHEBI:43474"/>
        <dbReference type="ChEBI" id="CHEBI:456216"/>
        <dbReference type="EC" id="7.1.2.2"/>
    </reaction>
</comment>
<dbReference type="GO" id="GO:0046933">
    <property type="term" value="F:proton-transporting ATP synthase activity, rotational mechanism"/>
    <property type="evidence" value="ECO:0007669"/>
    <property type="project" value="UniProtKB-UniRule"/>
</dbReference>
<organism evidence="14 15">
    <name type="scientific">Paenimyroides tangerinum</name>
    <dbReference type="NCBI Taxonomy" id="2488728"/>
    <lineage>
        <taxon>Bacteria</taxon>
        <taxon>Pseudomonadati</taxon>
        <taxon>Bacteroidota</taxon>
        <taxon>Flavobacteriia</taxon>
        <taxon>Flavobacteriales</taxon>
        <taxon>Flavobacteriaceae</taxon>
        <taxon>Paenimyroides</taxon>
    </lineage>
</organism>
<dbReference type="CDD" id="cd18115">
    <property type="entry name" value="ATP-synt_F1_beta_N"/>
    <property type="match status" value="1"/>
</dbReference>
<dbReference type="EC" id="7.1.2.2" evidence="12"/>
<protein>
    <recommendedName>
        <fullName evidence="12">ATP synthase subunit beta</fullName>
        <ecNumber evidence="12">7.1.2.2</ecNumber>
    </recommendedName>
    <alternativeName>
        <fullName evidence="12">ATP synthase F1 sector subunit beta</fullName>
    </alternativeName>
    <alternativeName>
        <fullName evidence="12">F-ATPase subunit beta</fullName>
    </alternativeName>
</protein>
<comment type="function">
    <text evidence="12">Produces ATP from ADP in the presence of a proton gradient across the membrane. The catalytic sites are hosted primarily by the beta subunits.</text>
</comment>
<evidence type="ECO:0000256" key="12">
    <source>
        <dbReference type="HAMAP-Rule" id="MF_01347"/>
    </source>
</evidence>
<dbReference type="GO" id="GO:0045259">
    <property type="term" value="C:proton-transporting ATP synthase complex"/>
    <property type="evidence" value="ECO:0007669"/>
    <property type="project" value="UniProtKB-KW"/>
</dbReference>
<name>A0A3P3WAK4_9FLAO</name>
<gene>
    <name evidence="12" type="primary">atpD</name>
    <name evidence="14" type="ORF">EG240_11145</name>
</gene>
<keyword evidence="15" id="KW-1185">Reference proteome</keyword>
<dbReference type="SUPFAM" id="SSF52540">
    <property type="entry name" value="P-loop containing nucleoside triphosphate hydrolases"/>
    <property type="match status" value="1"/>
</dbReference>
<evidence type="ECO:0000256" key="9">
    <source>
        <dbReference type="ARBA" id="ARBA00023136"/>
    </source>
</evidence>
<dbReference type="PROSITE" id="PS00152">
    <property type="entry name" value="ATPASE_ALPHA_BETA"/>
    <property type="match status" value="1"/>
</dbReference>
<evidence type="ECO:0000313" key="14">
    <source>
        <dbReference type="EMBL" id="RRJ89663.1"/>
    </source>
</evidence>
<evidence type="ECO:0000256" key="8">
    <source>
        <dbReference type="ARBA" id="ARBA00023065"/>
    </source>
</evidence>
<evidence type="ECO:0000256" key="5">
    <source>
        <dbReference type="ARBA" id="ARBA00022781"/>
    </source>
</evidence>
<keyword evidence="9 12" id="KW-0472">Membrane</keyword>
<dbReference type="InterPro" id="IPR000194">
    <property type="entry name" value="ATPase_F1/V1/A1_a/bsu_nucl-bd"/>
</dbReference>
<keyword evidence="8 12" id="KW-0406">Ion transport</keyword>
<evidence type="ECO:0000256" key="6">
    <source>
        <dbReference type="ARBA" id="ARBA00022840"/>
    </source>
</evidence>
<dbReference type="AlphaFoldDB" id="A0A3P3WAK4"/>
<dbReference type="FunFam" id="1.10.1140.10:FF:000001">
    <property type="entry name" value="ATP synthase subunit beta"/>
    <property type="match status" value="1"/>
</dbReference>
<dbReference type="InterPro" id="IPR020003">
    <property type="entry name" value="ATPase_a/bsu_AS"/>
</dbReference>
<dbReference type="Pfam" id="PF22919">
    <property type="entry name" value="ATP-synt_VA_C"/>
    <property type="match status" value="1"/>
</dbReference>
<evidence type="ECO:0000259" key="13">
    <source>
        <dbReference type="SMART" id="SM00382"/>
    </source>
</evidence>
<keyword evidence="7 12" id="KW-1278">Translocase</keyword>
<dbReference type="GO" id="GO:0005886">
    <property type="term" value="C:plasma membrane"/>
    <property type="evidence" value="ECO:0007669"/>
    <property type="project" value="UniProtKB-SubCell"/>
</dbReference>
<keyword evidence="3 12" id="KW-0813">Transport</keyword>
<dbReference type="InterPro" id="IPR036121">
    <property type="entry name" value="ATPase_F1/V1/A1_a/bsu_N_sf"/>
</dbReference>
<feature type="binding site" evidence="12">
    <location>
        <begin position="157"/>
        <end position="164"/>
    </location>
    <ligand>
        <name>ATP</name>
        <dbReference type="ChEBI" id="CHEBI:30616"/>
    </ligand>
</feature>
<dbReference type="SUPFAM" id="SSF50615">
    <property type="entry name" value="N-terminal domain of alpha and beta subunits of F1 ATP synthase"/>
    <property type="match status" value="1"/>
</dbReference>
<evidence type="ECO:0000256" key="10">
    <source>
        <dbReference type="ARBA" id="ARBA00023196"/>
    </source>
</evidence>
<evidence type="ECO:0000256" key="2">
    <source>
        <dbReference type="ARBA" id="ARBA00008936"/>
    </source>
</evidence>
<evidence type="ECO:0000256" key="3">
    <source>
        <dbReference type="ARBA" id="ARBA00022448"/>
    </source>
</evidence>
<dbReference type="InterPro" id="IPR027417">
    <property type="entry name" value="P-loop_NTPase"/>
</dbReference>
<dbReference type="PANTHER" id="PTHR15184:SF71">
    <property type="entry name" value="ATP SYNTHASE SUBUNIT BETA, MITOCHONDRIAL"/>
    <property type="match status" value="1"/>
</dbReference>
<comment type="subcellular location">
    <subcellularLocation>
        <location evidence="12">Cell membrane</location>
        <topology evidence="12">Peripheral membrane protein</topology>
    </subcellularLocation>
    <subcellularLocation>
        <location evidence="1">Membrane</location>
        <topology evidence="1">Peripheral membrane protein</topology>
    </subcellularLocation>
</comment>